<dbReference type="InterPro" id="IPR000835">
    <property type="entry name" value="HTH_MarR-typ"/>
</dbReference>
<dbReference type="InterPro" id="IPR039422">
    <property type="entry name" value="MarR/SlyA-like"/>
</dbReference>
<protein>
    <submittedName>
        <fullName evidence="2">MarR family transcriptional regulator</fullName>
    </submittedName>
</protein>
<evidence type="ECO:0000313" key="3">
    <source>
        <dbReference type="Proteomes" id="UP000093962"/>
    </source>
</evidence>
<gene>
    <name evidence="2" type="ORF">A5642_18080</name>
</gene>
<dbReference type="GO" id="GO:0003700">
    <property type="term" value="F:DNA-binding transcription factor activity"/>
    <property type="evidence" value="ECO:0007669"/>
    <property type="project" value="InterPro"/>
</dbReference>
<dbReference type="Pfam" id="PF12802">
    <property type="entry name" value="MarR_2"/>
    <property type="match status" value="1"/>
</dbReference>
<dbReference type="PANTHER" id="PTHR33164:SF106">
    <property type="entry name" value="TRANSCRIPTIONAL REGULATORY PROTEIN"/>
    <property type="match status" value="1"/>
</dbReference>
<sequence length="171" mass="18534">MKFDGRYALRVPKPSDRADLEAQIAADVRALTAESDQIGRAFAVQNELGANDFRALLHIMVAESAGTPLTAGELRKLMGTSGAAITYLVERMIASGHLRREADPADRRKVILRNDDKGLATGREFFSPLAHLNTQALADLPDADLEAAHRVFLALTGAMRTFRAEPAPEAP</sequence>
<accession>A0A1A0MR82</accession>
<comment type="caution">
    <text evidence="2">The sequence shown here is derived from an EMBL/GenBank/DDBJ whole genome shotgun (WGS) entry which is preliminary data.</text>
</comment>
<dbReference type="OrthoDB" id="162531at2"/>
<feature type="domain" description="HTH marR-type" evidence="1">
    <location>
        <begin position="17"/>
        <end position="157"/>
    </location>
</feature>
<dbReference type="Gene3D" id="1.10.10.10">
    <property type="entry name" value="Winged helix-like DNA-binding domain superfamily/Winged helix DNA-binding domain"/>
    <property type="match status" value="1"/>
</dbReference>
<name>A0A1A0MR82_MYCMU</name>
<dbReference type="EMBL" id="LZSF01000117">
    <property type="protein sequence ID" value="OBA87920.1"/>
    <property type="molecule type" value="Genomic_DNA"/>
</dbReference>
<dbReference type="InterPro" id="IPR036388">
    <property type="entry name" value="WH-like_DNA-bd_sf"/>
</dbReference>
<dbReference type="GO" id="GO:0006950">
    <property type="term" value="P:response to stress"/>
    <property type="evidence" value="ECO:0007669"/>
    <property type="project" value="TreeGrafter"/>
</dbReference>
<dbReference type="InterPro" id="IPR036390">
    <property type="entry name" value="WH_DNA-bd_sf"/>
</dbReference>
<organism evidence="2 3">
    <name type="scientific">Mycolicibacterium mucogenicum</name>
    <name type="common">Mycobacterium mucogenicum</name>
    <dbReference type="NCBI Taxonomy" id="56689"/>
    <lineage>
        <taxon>Bacteria</taxon>
        <taxon>Bacillati</taxon>
        <taxon>Actinomycetota</taxon>
        <taxon>Actinomycetes</taxon>
        <taxon>Mycobacteriales</taxon>
        <taxon>Mycobacteriaceae</taxon>
        <taxon>Mycolicibacterium</taxon>
    </lineage>
</organism>
<dbReference type="PANTHER" id="PTHR33164">
    <property type="entry name" value="TRANSCRIPTIONAL REGULATOR, MARR FAMILY"/>
    <property type="match status" value="1"/>
</dbReference>
<dbReference type="SMART" id="SM00347">
    <property type="entry name" value="HTH_MARR"/>
    <property type="match status" value="1"/>
</dbReference>
<proteinExistence type="predicted"/>
<evidence type="ECO:0000259" key="1">
    <source>
        <dbReference type="PROSITE" id="PS50995"/>
    </source>
</evidence>
<dbReference type="Proteomes" id="UP000093962">
    <property type="component" value="Unassembled WGS sequence"/>
</dbReference>
<dbReference type="PROSITE" id="PS50995">
    <property type="entry name" value="HTH_MARR_2"/>
    <property type="match status" value="1"/>
</dbReference>
<dbReference type="SUPFAM" id="SSF46785">
    <property type="entry name" value="Winged helix' DNA-binding domain"/>
    <property type="match status" value="1"/>
</dbReference>
<reference evidence="2 3" key="1">
    <citation type="submission" date="2016-06" db="EMBL/GenBank/DDBJ databases">
        <authorList>
            <person name="Kjaerup R.B."/>
            <person name="Dalgaard T.S."/>
            <person name="Juul-Madsen H.R."/>
        </authorList>
    </citation>
    <scope>NUCLEOTIDE SEQUENCE [LARGE SCALE GENOMIC DNA]</scope>
    <source>
        <strain evidence="2 3">1199456.5</strain>
    </source>
</reference>
<dbReference type="RefSeq" id="WP_064858706.1">
    <property type="nucleotide sequence ID" value="NZ_LZSF01000117.1"/>
</dbReference>
<dbReference type="AlphaFoldDB" id="A0A1A0MR82"/>
<evidence type="ECO:0000313" key="2">
    <source>
        <dbReference type="EMBL" id="OBA87920.1"/>
    </source>
</evidence>